<dbReference type="GeneID" id="89229025"/>
<gene>
    <name evidence="2" type="ORF">MsAm2_16000</name>
</gene>
<dbReference type="InterPro" id="IPR008930">
    <property type="entry name" value="Terpenoid_cyclase/PrenylTrfase"/>
</dbReference>
<feature type="region of interest" description="Disordered" evidence="1">
    <location>
        <begin position="1"/>
        <end position="64"/>
    </location>
</feature>
<proteinExistence type="predicted"/>
<sequence length="366" mass="40317">MSRQKVNIRDTDGQDADGQDADGQDADGQDADGQDADSQDADGQDTNGQDTDVQSLESSDSGSDGYYFSEDSDLDFSRHLDEEVVEISNQAFLSIGRSFSWILSQINGKDGKPHFDFSVKELSNLILCSLYWSKTPVFLPATLTLLQKQNQNGSFGDIKDTARAVSCLSVVQKYLSRAGSSSDSSGSDIYFDAAAQKNLQTSLQKATDELITQKKNWAAGTDDIYDLVYALAATADAGIFEPDVCLDVCRRDLLEWKFPGTTALILTALQKQRELRLFSGAEDLEVSEFISRKSNWLILERRNGFWNSTATSCLVLLALSRVDNPACVASLPKLFSIQEKNGSFENDFNKTCLAVLAQSHMSKFLY</sequence>
<dbReference type="EMBL" id="CP131061">
    <property type="protein sequence ID" value="WNY27787.1"/>
    <property type="molecule type" value="Genomic_DNA"/>
</dbReference>
<name>A0AA96ZY53_9EURY</name>
<organism evidence="2 3">
    <name type="scientific">Methanolapillus ohkumae</name>
    <dbReference type="NCBI Taxonomy" id="3028298"/>
    <lineage>
        <taxon>Archaea</taxon>
        <taxon>Methanobacteriati</taxon>
        <taxon>Methanobacteriota</taxon>
        <taxon>Stenosarchaea group</taxon>
        <taxon>Methanomicrobia</taxon>
        <taxon>Methanosarcinales</taxon>
        <taxon>Methanosarcinaceae</taxon>
        <taxon>Methanolapillus</taxon>
    </lineage>
</organism>
<feature type="compositionally biased region" description="Acidic residues" evidence="1">
    <location>
        <begin position="13"/>
        <end position="43"/>
    </location>
</feature>
<evidence type="ECO:0000313" key="3">
    <source>
        <dbReference type="Proteomes" id="UP001304970"/>
    </source>
</evidence>
<dbReference type="RefSeq" id="WP_338097745.1">
    <property type="nucleotide sequence ID" value="NZ_CP131061.1"/>
</dbReference>
<feature type="compositionally biased region" description="Low complexity" evidence="1">
    <location>
        <begin position="55"/>
        <end position="64"/>
    </location>
</feature>
<keyword evidence="3" id="KW-1185">Reference proteome</keyword>
<dbReference type="AlphaFoldDB" id="A0AA96ZY53"/>
<reference evidence="2 3" key="1">
    <citation type="submission" date="2023-07" db="EMBL/GenBank/DDBJ databases">
        <title>Closed genome sequence of Methanosarcinaceae archaeon Am2.</title>
        <authorList>
            <person name="Poehlein A."/>
            <person name="Protasov E."/>
            <person name="Platt K."/>
            <person name="Reeh H."/>
            <person name="Daniel R."/>
            <person name="Brune A."/>
        </authorList>
    </citation>
    <scope>NUCLEOTIDE SEQUENCE [LARGE SCALE GENOMIC DNA]</scope>
    <source>
        <strain evidence="2 3">Am2</strain>
    </source>
</reference>
<dbReference type="SUPFAM" id="SSF48239">
    <property type="entry name" value="Terpenoid cyclases/Protein prenyltransferases"/>
    <property type="match status" value="1"/>
</dbReference>
<evidence type="ECO:0000313" key="2">
    <source>
        <dbReference type="EMBL" id="WNY27787.1"/>
    </source>
</evidence>
<accession>A0AA96ZY53</accession>
<dbReference type="Proteomes" id="UP001304970">
    <property type="component" value="Chromosome"/>
</dbReference>
<evidence type="ECO:0000256" key="1">
    <source>
        <dbReference type="SAM" id="MobiDB-lite"/>
    </source>
</evidence>
<protein>
    <submittedName>
        <fullName evidence="2">Uncharacterized protein</fullName>
    </submittedName>
</protein>